<organism evidence="2 3">
    <name type="scientific">Volvox africanus</name>
    <dbReference type="NCBI Taxonomy" id="51714"/>
    <lineage>
        <taxon>Eukaryota</taxon>
        <taxon>Viridiplantae</taxon>
        <taxon>Chlorophyta</taxon>
        <taxon>core chlorophytes</taxon>
        <taxon>Chlorophyceae</taxon>
        <taxon>CS clade</taxon>
        <taxon>Chlamydomonadales</taxon>
        <taxon>Volvocaceae</taxon>
        <taxon>Volvox</taxon>
    </lineage>
</organism>
<dbReference type="EMBL" id="BSDZ01000119">
    <property type="protein sequence ID" value="GLI71731.1"/>
    <property type="molecule type" value="Genomic_DNA"/>
</dbReference>
<proteinExistence type="predicted"/>
<dbReference type="Proteomes" id="UP001165090">
    <property type="component" value="Unassembled WGS sequence"/>
</dbReference>
<keyword evidence="3" id="KW-1185">Reference proteome</keyword>
<feature type="region of interest" description="Disordered" evidence="1">
    <location>
        <begin position="489"/>
        <end position="529"/>
    </location>
</feature>
<evidence type="ECO:0000313" key="3">
    <source>
        <dbReference type="Proteomes" id="UP001165090"/>
    </source>
</evidence>
<accession>A0ABQ5SQ34</accession>
<feature type="region of interest" description="Disordered" evidence="1">
    <location>
        <begin position="118"/>
        <end position="148"/>
    </location>
</feature>
<comment type="caution">
    <text evidence="2">The sequence shown here is derived from an EMBL/GenBank/DDBJ whole genome shotgun (WGS) entry which is preliminary data.</text>
</comment>
<gene>
    <name evidence="2" type="ORF">VaNZ11_017035</name>
</gene>
<feature type="compositionally biased region" description="Gly residues" evidence="1">
    <location>
        <begin position="132"/>
        <end position="141"/>
    </location>
</feature>
<feature type="compositionally biased region" description="Polar residues" evidence="1">
    <location>
        <begin position="494"/>
        <end position="503"/>
    </location>
</feature>
<evidence type="ECO:0000256" key="1">
    <source>
        <dbReference type="SAM" id="MobiDB-lite"/>
    </source>
</evidence>
<reference evidence="2 3" key="1">
    <citation type="journal article" date="2023" name="IScience">
        <title>Expanded male sex-determining region conserved during the evolution of homothallism in the green alga Volvox.</title>
        <authorList>
            <person name="Yamamoto K."/>
            <person name="Matsuzaki R."/>
            <person name="Mahakham W."/>
            <person name="Heman W."/>
            <person name="Sekimoto H."/>
            <person name="Kawachi M."/>
            <person name="Minakuchi Y."/>
            <person name="Toyoda A."/>
            <person name="Nozaki H."/>
        </authorList>
    </citation>
    <scope>NUCLEOTIDE SEQUENCE [LARGE SCALE GENOMIC DNA]</scope>
    <source>
        <strain evidence="2 3">NIES-4468</strain>
    </source>
</reference>
<evidence type="ECO:0000313" key="2">
    <source>
        <dbReference type="EMBL" id="GLI71731.1"/>
    </source>
</evidence>
<name>A0ABQ5SQ34_9CHLO</name>
<feature type="compositionally biased region" description="Low complexity" evidence="1">
    <location>
        <begin position="122"/>
        <end position="131"/>
    </location>
</feature>
<sequence length="941" mass="92747">MFRCCFRPEVEDDVSILAMRTASNQPRSRVVPALTAAISDPTLRGRQHASLSTSNASAHGGIQVQGLPASGCSTSGRLAGSWGNGSGKAAYKDPDKDCSFSKGLLGLLSRGGSADMFHSEASRGGSRKLAASGGGGGGSGDNTGNVGDDGCTALELSVQGGPGSRHGSKLALASHLKTAQPKRGILKKNDTPLDAAAAGDEEALLRLANSLALITDTTASTIAPGTAMIKATVSSRLRPSSTSGGAVGVLSSAATAPLAVGTATLVQNSSITSSADIALEQLQTSSCRNSGNAWTDAAAAAVNAVGSVGGSAGALRVYPSSCSGGSSFQTSWTAACGSGNQHSRLANSSTAMAALGIGEEALGSGPAATPAATQPPVASPAARAISIRSAAIGAVTGLGSSSWASGPSVLYARDPGAVPAVAADFDKCLGRSGGGGSITDATGKLTRATSVSLAQLQLQPQLDSLALPQTVRQLSHITTSYIVQVAPPAPPPAGSTSNVSPLTVRSYGSAPGAPPGDPSVQSGASGGQGSGLAVKMPGFECISLPSHNTVACGNGGGSGNLTRSVRTGSMTAVVSRRGNQLSAAAREEILRSLPPGKSPIWYAHKLREILGTAEGDGGDDVCGDGSGAAASAPVEDSEDSPRDRSARLNFAASGAGDASVGRKVSFARLGLGTTGPGDGVSISTGRVAAGDPPVVVAALTPPVQRTTSRLLSPNGVQQPAVSVRYLSGLVSPFASGGPAMSALGQGPADAWTSAHQIALPGSMALQDPSPAASSVSGMSAATLGGRSRLAVERSAGSASGVGSAAASSVAAAATALERLRCSGAMVTGGDKIQSEPLAKLRQLKMYESMGKMYDPNTAPKDAFGQPSVQQLVGAVPAPFPPSTAGAAAGPAPVFGALPLGTSPSPSPVLILEGASRKLSDLLAALGTGGTVIHEEVEEDGE</sequence>
<feature type="region of interest" description="Disordered" evidence="1">
    <location>
        <begin position="615"/>
        <end position="644"/>
    </location>
</feature>
<protein>
    <submittedName>
        <fullName evidence="2">Uncharacterized protein</fullName>
    </submittedName>
</protein>